<dbReference type="AlphaFoldDB" id="A0A8E2E9N2"/>
<gene>
    <name evidence="3" type="ORF">K432DRAFT_405125</name>
</gene>
<protein>
    <submittedName>
        <fullName evidence="3">Uncharacterized protein</fullName>
    </submittedName>
</protein>
<feature type="coiled-coil region" evidence="1">
    <location>
        <begin position="196"/>
        <end position="223"/>
    </location>
</feature>
<feature type="compositionally biased region" description="Polar residues" evidence="2">
    <location>
        <begin position="14"/>
        <end position="24"/>
    </location>
</feature>
<proteinExistence type="predicted"/>
<evidence type="ECO:0000313" key="4">
    <source>
        <dbReference type="Proteomes" id="UP000250266"/>
    </source>
</evidence>
<feature type="region of interest" description="Disordered" evidence="2">
    <location>
        <begin position="542"/>
        <end position="584"/>
    </location>
</feature>
<evidence type="ECO:0000313" key="3">
    <source>
        <dbReference type="EMBL" id="OCK79972.1"/>
    </source>
</evidence>
<feature type="region of interest" description="Disordered" evidence="2">
    <location>
        <begin position="1"/>
        <end position="54"/>
    </location>
</feature>
<keyword evidence="1" id="KW-0175">Coiled coil</keyword>
<organism evidence="3 4">
    <name type="scientific">Lepidopterella palustris CBS 459.81</name>
    <dbReference type="NCBI Taxonomy" id="1314670"/>
    <lineage>
        <taxon>Eukaryota</taxon>
        <taxon>Fungi</taxon>
        <taxon>Dikarya</taxon>
        <taxon>Ascomycota</taxon>
        <taxon>Pezizomycotina</taxon>
        <taxon>Dothideomycetes</taxon>
        <taxon>Pleosporomycetidae</taxon>
        <taxon>Mytilinidiales</taxon>
        <taxon>Argynnaceae</taxon>
        <taxon>Lepidopterella</taxon>
    </lineage>
</organism>
<feature type="compositionally biased region" description="Polar residues" evidence="2">
    <location>
        <begin position="38"/>
        <end position="47"/>
    </location>
</feature>
<evidence type="ECO:0000256" key="1">
    <source>
        <dbReference type="SAM" id="Coils"/>
    </source>
</evidence>
<accession>A0A8E2E9N2</accession>
<reference evidence="3 4" key="1">
    <citation type="journal article" date="2016" name="Nat. Commun.">
        <title>Ectomycorrhizal ecology is imprinted in the genome of the dominant symbiotic fungus Cenococcum geophilum.</title>
        <authorList>
            <consortium name="DOE Joint Genome Institute"/>
            <person name="Peter M."/>
            <person name="Kohler A."/>
            <person name="Ohm R.A."/>
            <person name="Kuo A."/>
            <person name="Krutzmann J."/>
            <person name="Morin E."/>
            <person name="Arend M."/>
            <person name="Barry K.W."/>
            <person name="Binder M."/>
            <person name="Choi C."/>
            <person name="Clum A."/>
            <person name="Copeland A."/>
            <person name="Grisel N."/>
            <person name="Haridas S."/>
            <person name="Kipfer T."/>
            <person name="LaButti K."/>
            <person name="Lindquist E."/>
            <person name="Lipzen A."/>
            <person name="Maire R."/>
            <person name="Meier B."/>
            <person name="Mihaltcheva S."/>
            <person name="Molinier V."/>
            <person name="Murat C."/>
            <person name="Poggeler S."/>
            <person name="Quandt C.A."/>
            <person name="Sperisen C."/>
            <person name="Tritt A."/>
            <person name="Tisserant E."/>
            <person name="Crous P.W."/>
            <person name="Henrissat B."/>
            <person name="Nehls U."/>
            <person name="Egli S."/>
            <person name="Spatafora J.W."/>
            <person name="Grigoriev I.V."/>
            <person name="Martin F.M."/>
        </authorList>
    </citation>
    <scope>NUCLEOTIDE SEQUENCE [LARGE SCALE GENOMIC DNA]</scope>
    <source>
        <strain evidence="3 4">CBS 459.81</strain>
    </source>
</reference>
<name>A0A8E2E9N2_9PEZI</name>
<dbReference type="EMBL" id="KV744980">
    <property type="protein sequence ID" value="OCK79972.1"/>
    <property type="molecule type" value="Genomic_DNA"/>
</dbReference>
<sequence>MSTEWRVKAPETPPANSKQPSSLPGTAIIPQRSPNPPTRQQLQQAISKQERLADSRERIVSARVNLREAREEVRKHRVRAGDAEATFMSELRRFREQRGSAFPADLDAYYHTVQDTRDALGKLEDDYLQAEKSFGASEWQFIEEESDFYKYELPELFSTDPGQDYNHPETLSQDLNSLDASQTAAREATRNLPKEYQSAVARVEELKGQFKDLRQERVGHLDEHLRLQADCQIPPESQDILEQLIIAKVKVQQLRQEAIINESSISMHGRRASEPWNGPVTSLPKLEFSYGKRAHTESALDCVLDNFSHARKRINQWILDALLDSSLEKARYKAEFPNLDSTASDDRSWWKLLTRYWNDDQSDSRTSDAQTQSLTASRINNKAIGSAAPFSDERVEGDAKYTLREGYAQGPNMISIDAPLPIFLEVVEPPALNLERPLEEFNRVIPPDPRNEVAGHDETLTDLPRVTIHGTDVPASLVEESATTLKAGLDPNQELVVKQKLLHDSAPSLDVYQYCRWHNHEIRLCPIFQVNLDELPIEIQSHPSERRPQSCPENVDHPKRQISKAPRCPGIGSSTSEKPHRRCSSDVYDQFQSVSRSKLFQRIAPKIGVCVVGSHWPPSSIIPDVNDSNRPRGPPLSTAYFRDRSQDSINSPKQLPPEGPEIPKEGQSPKHKAK</sequence>
<keyword evidence="4" id="KW-1185">Reference proteome</keyword>
<dbReference type="Proteomes" id="UP000250266">
    <property type="component" value="Unassembled WGS sequence"/>
</dbReference>
<feature type="compositionally biased region" description="Basic and acidic residues" evidence="2">
    <location>
        <begin position="543"/>
        <end position="559"/>
    </location>
</feature>
<evidence type="ECO:0000256" key="2">
    <source>
        <dbReference type="SAM" id="MobiDB-lite"/>
    </source>
</evidence>
<feature type="region of interest" description="Disordered" evidence="2">
    <location>
        <begin position="620"/>
        <end position="674"/>
    </location>
</feature>
<dbReference type="OrthoDB" id="3798432at2759"/>